<feature type="compositionally biased region" description="Low complexity" evidence="1">
    <location>
        <begin position="229"/>
        <end position="240"/>
    </location>
</feature>
<organism evidence="2 3">
    <name type="scientific">Reinekea marina</name>
    <dbReference type="NCBI Taxonomy" id="1310421"/>
    <lineage>
        <taxon>Bacteria</taxon>
        <taxon>Pseudomonadati</taxon>
        <taxon>Pseudomonadota</taxon>
        <taxon>Gammaproteobacteria</taxon>
        <taxon>Oceanospirillales</taxon>
        <taxon>Saccharospirillaceae</taxon>
        <taxon>Reinekea</taxon>
    </lineage>
</organism>
<feature type="region of interest" description="Disordered" evidence="1">
    <location>
        <begin position="229"/>
        <end position="292"/>
    </location>
</feature>
<keyword evidence="3" id="KW-1185">Reference proteome</keyword>
<protein>
    <recommendedName>
        <fullName evidence="4">Flagellar hook-length control protein FliK</fullName>
    </recommendedName>
</protein>
<reference evidence="3" key="1">
    <citation type="journal article" date="2019" name="Int. J. Syst. Evol. Microbiol.">
        <title>The Global Catalogue of Microorganisms (GCM) 10K type strain sequencing project: providing services to taxonomists for standard genome sequencing and annotation.</title>
        <authorList>
            <consortium name="The Broad Institute Genomics Platform"/>
            <consortium name="The Broad Institute Genome Sequencing Center for Infectious Disease"/>
            <person name="Wu L."/>
            <person name="Ma J."/>
        </authorList>
    </citation>
    <scope>NUCLEOTIDE SEQUENCE [LARGE SCALE GENOMIC DNA]</scope>
    <source>
        <strain evidence="3">CECT 8288</strain>
    </source>
</reference>
<dbReference type="EMBL" id="JBHRYN010000012">
    <property type="protein sequence ID" value="MFC3702335.1"/>
    <property type="molecule type" value="Genomic_DNA"/>
</dbReference>
<feature type="compositionally biased region" description="Polar residues" evidence="1">
    <location>
        <begin position="241"/>
        <end position="254"/>
    </location>
</feature>
<proteinExistence type="predicted"/>
<feature type="region of interest" description="Disordered" evidence="1">
    <location>
        <begin position="23"/>
        <end position="67"/>
    </location>
</feature>
<feature type="compositionally biased region" description="Polar residues" evidence="1">
    <location>
        <begin position="261"/>
        <end position="289"/>
    </location>
</feature>
<name>A0ABV7WV61_9GAMM</name>
<evidence type="ECO:0000256" key="1">
    <source>
        <dbReference type="SAM" id="MobiDB-lite"/>
    </source>
</evidence>
<gene>
    <name evidence="2" type="ORF">ACFOND_11850</name>
</gene>
<accession>A0ABV7WV61</accession>
<evidence type="ECO:0000313" key="2">
    <source>
        <dbReference type="EMBL" id="MFC3702335.1"/>
    </source>
</evidence>
<comment type="caution">
    <text evidence="2">The sequence shown here is derived from an EMBL/GenBank/DDBJ whole genome shotgun (WGS) entry which is preliminary data.</text>
</comment>
<dbReference type="RefSeq" id="WP_290281354.1">
    <property type="nucleotide sequence ID" value="NZ_JAUFQI010000001.1"/>
</dbReference>
<sequence>MPIHYKVGKLDVNLTQVQSFKGRSDMAPDGIKLPSDTTVASQGVRRNASAPLESTQRPVNSYDRPPPNPLATIVLQSKPIIDGQKGGLFQLILQNDPKSEPPIKVVADSNIKPGTPLLLELDENGQYQPADRLTQAQITKLVTLELEFWQAHLYPKAAVKTSPTLPSSQALEVLAKNYPELKPLVQWLTQRPSQLTGQQIQKWLQEFSPLSSLRENTSVRSGKAFNVAASGASGSAPHSSTVKSPNSFLGSNLFQPARPTQPVTTGVHSNAPLQPLTTASPFTGQIQQPSEKHPTLTLIGKIPFGAHADTAAKNIAPTITSSQETPLLHRNESIQSAAIRAKQLTPMIGLSAKAMPTNIAQLLLTPKTTSVATFTQQATQAPGTPKGVNENLGNSAQALTASLPSPTQQTNIRSSAFAVFKQMSSGLLSTQAHSLKPSQSILPKPVTELIEVKLSQWIGLIEQTQTKTQADLSQLLKSKASALINEGQSAAEKIQIDPKLLQSQSTKDDPLSQLRSWLESAQAKVFHQAVQSAATQWQLPELPPVQQLQLPLIWLGLTSWADIEWWQEKKKNQASQEKEERDRRWRMRIYLNIDPLSEFCADIDWHSNDTQLIFWSEDAATLSHLNQLIPTLTSWTQGLSNESVIQTRHGMPKRVSKQQLQRTNHHLVDIKT</sequence>
<evidence type="ECO:0000313" key="3">
    <source>
        <dbReference type="Proteomes" id="UP001595710"/>
    </source>
</evidence>
<dbReference type="Proteomes" id="UP001595710">
    <property type="component" value="Unassembled WGS sequence"/>
</dbReference>
<evidence type="ECO:0008006" key="4">
    <source>
        <dbReference type="Google" id="ProtNLM"/>
    </source>
</evidence>